<organism evidence="1 2">
    <name type="scientific">Pseudomonas syringae pv. apii</name>
    <dbReference type="NCBI Taxonomy" id="81036"/>
    <lineage>
        <taxon>Bacteria</taxon>
        <taxon>Pseudomonadati</taxon>
        <taxon>Pseudomonadota</taxon>
        <taxon>Gammaproteobacteria</taxon>
        <taxon>Pseudomonadales</taxon>
        <taxon>Pseudomonadaceae</taxon>
        <taxon>Pseudomonas</taxon>
    </lineage>
</organism>
<name>A0A3M3R8D4_9PSED</name>
<comment type="caution">
    <text evidence="1">The sequence shown here is derived from an EMBL/GenBank/DDBJ whole genome shotgun (WGS) entry which is preliminary data.</text>
</comment>
<dbReference type="AntiFam" id="ANF00149">
    <property type="entry name" value="Shadow ORF (opposite cshA)"/>
</dbReference>
<dbReference type="AlphaFoldDB" id="A0A3M3R8D4"/>
<sequence>MQRKKIPEPAGDFLLADQLKGRSVFAIATQLELLARNTGVLEFGQQTLKAIFRQLDQAEAVTDLDTADRFAGQAAFVKDCTQQVLGSDTVTRTQRGTATSTTFGQWNRRTTLTLRTIATVTTIAATATLWTITARGVVRNQRTVTLDGCKGQSLTVGSLAQQCSSEGTRAATDVGSQTIQQIAMSRFGISNQRRQAVGQFLDAGIQNGLGIRQADFRNLLTGHTLDHLQHATLARSDQQQRTAFATCTAGTADTVNVGLWIVRHVHVENVGDTRNVKTTGSNVGRHNDVQTAILEGFDNALALVLGDVAVQCSCLVAFGFKGACQVQGRLLGADEHDQGVEVFNFQQAQYSRGFLVSVNQQVSLLDRGNGLGLGLDFHVLRIAQMAFGDGTDRLWQSGREQYGLAGFRHGLEDDFEVVHEAQLEHFVRFVENQVVHGRQDFLVTTQVVAETARCGDNDLCAVADGLELRAHRRAAVDCNDSHARHLFGVGLERGGNLKGQLAGRGQNQCLRLTLGRIDAMQDRQCERGGFTRTGLRLTNHVVTGKNDRDRLLLNGRRLFVASGDDSCNDIWMKFESGEAADFLGHGSASSASAKTHASKLRVPCTTLRSPWLLCRRGFAKTFDEWIVQASPLGEQATEAGFGELQYLDEGRVKAGAHYTGNTHLGESFFTKNCAILAQGQSMNPAATLADHGAGPRLRALALKRLICFCG</sequence>
<gene>
    <name evidence="1" type="ORF">ALQ49_05898</name>
</gene>
<evidence type="ECO:0000313" key="1">
    <source>
        <dbReference type="EMBL" id="RMN92768.1"/>
    </source>
</evidence>
<proteinExistence type="predicted"/>
<evidence type="ECO:0000313" key="2">
    <source>
        <dbReference type="Proteomes" id="UP000278062"/>
    </source>
</evidence>
<dbReference type="Proteomes" id="UP000278062">
    <property type="component" value="Unassembled WGS sequence"/>
</dbReference>
<accession>A0A3M3R8D4</accession>
<reference evidence="1 2" key="1">
    <citation type="submission" date="2018-08" db="EMBL/GenBank/DDBJ databases">
        <title>Recombination of ecologically and evolutionarily significant loci maintains genetic cohesion in the Pseudomonas syringae species complex.</title>
        <authorList>
            <person name="Dillon M."/>
            <person name="Thakur S."/>
            <person name="Almeida R.N.D."/>
            <person name="Weir B.S."/>
            <person name="Guttman D.S."/>
        </authorList>
    </citation>
    <scope>NUCLEOTIDE SEQUENCE [LARGE SCALE GENOMIC DNA]</scope>
    <source>
        <strain evidence="1 2">1089_5</strain>
    </source>
</reference>
<dbReference type="EMBL" id="RBPL01000106">
    <property type="protein sequence ID" value="RMN92768.1"/>
    <property type="molecule type" value="Genomic_DNA"/>
</dbReference>
<protein>
    <submittedName>
        <fullName evidence="1">Uncharacterized protein</fullName>
    </submittedName>
</protein>